<feature type="domain" description="Alpha/beta hydrolase fold-5" evidence="1">
    <location>
        <begin position="65"/>
        <end position="223"/>
    </location>
</feature>
<dbReference type="Pfam" id="PF12695">
    <property type="entry name" value="Abhydrolase_5"/>
    <property type="match status" value="1"/>
</dbReference>
<dbReference type="GO" id="GO:0016787">
    <property type="term" value="F:hydrolase activity"/>
    <property type="evidence" value="ECO:0007669"/>
    <property type="project" value="InterPro"/>
</dbReference>
<dbReference type="SUPFAM" id="SSF53474">
    <property type="entry name" value="alpha/beta-Hydrolases"/>
    <property type="match status" value="1"/>
</dbReference>
<dbReference type="STRING" id="1799789.AX660_10715"/>
<name>A0A136A5A4_9ALTE</name>
<dbReference type="AlphaFoldDB" id="A0A136A5A4"/>
<keyword evidence="3" id="KW-1185">Reference proteome</keyword>
<dbReference type="EMBL" id="LSNE01000003">
    <property type="protein sequence ID" value="KXI30428.1"/>
    <property type="molecule type" value="Genomic_DNA"/>
</dbReference>
<gene>
    <name evidence="2" type="ORF">AX660_10715</name>
</gene>
<sequence length="244" mass="25823">MLKKVLLGFVALIVLVVGATAVWMSIPFSYNQQQTSDALISSATVTVSQGDFLVFSPAQNIPQSGIIFYPGGKTSAATFAPFMRRFAEQDYLAVIAPMPLKTAFLGINKADDVMAAYPAVKQWVIAGHSLGGVGATEYIKGADLTKVKGLLLLASYPASDISGLNVAVMSISGAKDLQSTPAKISANAPKLPATTEYVVIENANHWQFGSYSADNTKQQGLLSPDVQAEQVFSHSLGFLQGLGF</sequence>
<dbReference type="InterPro" id="IPR029059">
    <property type="entry name" value="AB_hydrolase_5"/>
</dbReference>
<dbReference type="InterPro" id="IPR029058">
    <property type="entry name" value="AB_hydrolase_fold"/>
</dbReference>
<accession>A0A136A5A4</accession>
<organism evidence="2 3">
    <name type="scientific">Paraglaciecola hydrolytica</name>
    <dbReference type="NCBI Taxonomy" id="1799789"/>
    <lineage>
        <taxon>Bacteria</taxon>
        <taxon>Pseudomonadati</taxon>
        <taxon>Pseudomonadota</taxon>
        <taxon>Gammaproteobacteria</taxon>
        <taxon>Alteromonadales</taxon>
        <taxon>Alteromonadaceae</taxon>
        <taxon>Paraglaciecola</taxon>
    </lineage>
</organism>
<dbReference type="Proteomes" id="UP000070299">
    <property type="component" value="Unassembled WGS sequence"/>
</dbReference>
<dbReference type="Gene3D" id="3.40.50.1820">
    <property type="entry name" value="alpha/beta hydrolase"/>
    <property type="match status" value="1"/>
</dbReference>
<dbReference type="OrthoDB" id="9780932at2"/>
<evidence type="ECO:0000259" key="1">
    <source>
        <dbReference type="Pfam" id="PF12695"/>
    </source>
</evidence>
<evidence type="ECO:0000313" key="3">
    <source>
        <dbReference type="Proteomes" id="UP000070299"/>
    </source>
</evidence>
<evidence type="ECO:0000313" key="2">
    <source>
        <dbReference type="EMBL" id="KXI30428.1"/>
    </source>
</evidence>
<comment type="caution">
    <text evidence="2">The sequence shown here is derived from an EMBL/GenBank/DDBJ whole genome shotgun (WGS) entry which is preliminary data.</text>
</comment>
<proteinExistence type="predicted"/>
<dbReference type="RefSeq" id="WP_082768780.1">
    <property type="nucleotide sequence ID" value="NZ_LSNE01000003.1"/>
</dbReference>
<protein>
    <recommendedName>
        <fullName evidence="1">Alpha/beta hydrolase fold-5 domain-containing protein</fullName>
    </recommendedName>
</protein>
<reference evidence="3" key="1">
    <citation type="submission" date="2016-02" db="EMBL/GenBank/DDBJ databases">
        <authorList>
            <person name="Schultz-Johansen M."/>
            <person name="Glaring M.A."/>
            <person name="Bech P.K."/>
            <person name="Stougaard P."/>
        </authorList>
    </citation>
    <scope>NUCLEOTIDE SEQUENCE [LARGE SCALE GENOMIC DNA]</scope>
    <source>
        <strain evidence="3">S66</strain>
    </source>
</reference>